<protein>
    <recommendedName>
        <fullName evidence="3">Nuclear transport factor 2 family protein</fullName>
    </recommendedName>
</protein>
<dbReference type="Proteomes" id="UP000596092">
    <property type="component" value="Chromosome"/>
</dbReference>
<gene>
    <name evidence="1" type="ORF">HP555_10730</name>
</gene>
<dbReference type="KEGG" id="dog:HP555_10730"/>
<evidence type="ECO:0000313" key="1">
    <source>
        <dbReference type="EMBL" id="QQG66303.1"/>
    </source>
</evidence>
<evidence type="ECO:0000313" key="2">
    <source>
        <dbReference type="Proteomes" id="UP000596092"/>
    </source>
</evidence>
<evidence type="ECO:0008006" key="3">
    <source>
        <dbReference type="Google" id="ProtNLM"/>
    </source>
</evidence>
<sequence>MITVKNMFVAALIALVVGGSAFWLWPNDARAIRSRLAVIEKAGTKKAGEHALEGQLKARKIAELFQDPCQLRVETIKFEGAYSRQQIQDRVAMIRASFTKADVDLYDVGVELSAEKTAMVQGTVRLLGARTGDPMADVQEFRAEMLKDNGQWFFTTVTIVEVLDR</sequence>
<name>A0A7T6AR98_9BACT</name>
<organism evidence="1 2">
    <name type="scientific">Desulfobulbus oligotrophicus</name>
    <dbReference type="NCBI Taxonomy" id="1909699"/>
    <lineage>
        <taxon>Bacteria</taxon>
        <taxon>Pseudomonadati</taxon>
        <taxon>Thermodesulfobacteriota</taxon>
        <taxon>Desulfobulbia</taxon>
        <taxon>Desulfobulbales</taxon>
        <taxon>Desulfobulbaceae</taxon>
        <taxon>Desulfobulbus</taxon>
    </lineage>
</organism>
<dbReference type="EMBL" id="CP054140">
    <property type="protein sequence ID" value="QQG66303.1"/>
    <property type="molecule type" value="Genomic_DNA"/>
</dbReference>
<reference evidence="1 2" key="1">
    <citation type="submission" date="2020-05" db="EMBL/GenBank/DDBJ databases">
        <title>Complete genome of Desulfobulbus oligotrophicus.</title>
        <authorList>
            <person name="Podar M."/>
        </authorList>
    </citation>
    <scope>NUCLEOTIDE SEQUENCE [LARGE SCALE GENOMIC DNA]</scope>
    <source>
        <strain evidence="1 2">Prop6</strain>
    </source>
</reference>
<proteinExistence type="predicted"/>
<dbReference type="RefSeq" id="WP_199262341.1">
    <property type="nucleotide sequence ID" value="NZ_CP054140.1"/>
</dbReference>
<dbReference type="AlphaFoldDB" id="A0A7T6AR98"/>
<accession>A0A7T6AR98</accession>
<keyword evidence="2" id="KW-1185">Reference proteome</keyword>